<dbReference type="GO" id="GO:0006259">
    <property type="term" value="P:DNA metabolic process"/>
    <property type="evidence" value="ECO:0007669"/>
    <property type="project" value="UniProtKB-ARBA"/>
</dbReference>
<geneLocation type="plasmid" evidence="5 6">
    <name>MEALZ_p</name>
</geneLocation>
<organism evidence="5 6">
    <name type="scientific">Methylotuvimicrobium alcaliphilum (strain DSM 19304 / NCIMB 14124 / VKM B-2133 / 20Z)</name>
    <name type="common">Methylomicrobium alcaliphilum</name>
    <dbReference type="NCBI Taxonomy" id="1091494"/>
    <lineage>
        <taxon>Bacteria</taxon>
        <taxon>Pseudomonadati</taxon>
        <taxon>Pseudomonadota</taxon>
        <taxon>Gammaproteobacteria</taxon>
        <taxon>Methylococcales</taxon>
        <taxon>Methylococcaceae</taxon>
        <taxon>Methylotuvimicrobium</taxon>
    </lineage>
</organism>
<reference evidence="5 6" key="1">
    <citation type="journal article" date="2012" name="J. Bacteriol.">
        <title>Genome sequence of the haloalkaliphilic methanotrophic bacterium Methylomicrobium alcaliphilum 20Z.</title>
        <authorList>
            <person name="Vuilleumier S."/>
            <person name="Khmelenina V.N."/>
            <person name="Bringel F."/>
            <person name="Reshetnikov A.S."/>
            <person name="Lajus A."/>
            <person name="Mangenot S."/>
            <person name="Rouy Z."/>
            <person name="Op den Camp H.J."/>
            <person name="Jetten M.S."/>
            <person name="Dispirito A.A."/>
            <person name="Dunfield P."/>
            <person name="Klotz M.G."/>
            <person name="Semrau J.D."/>
            <person name="Stein L.Y."/>
            <person name="Barbe V."/>
            <person name="Medigue C."/>
            <person name="Trotsenko Y.A."/>
            <person name="Kalyuzhnaya M.G."/>
        </authorList>
    </citation>
    <scope>NUCLEOTIDE SEQUENCE [LARGE SCALE GENOMIC DNA]</scope>
    <source>
        <strain evidence="6">DSM 19304 / NCIMB 14124 / VKM B-2133 / 20Z</strain>
    </source>
</reference>
<dbReference type="CDD" id="cd06127">
    <property type="entry name" value="DEDDh"/>
    <property type="match status" value="1"/>
</dbReference>
<dbReference type="InterPro" id="IPR012337">
    <property type="entry name" value="RNaseH-like_sf"/>
</dbReference>
<dbReference type="Proteomes" id="UP000008315">
    <property type="component" value="Plasmid MEALZ_p"/>
</dbReference>
<dbReference type="InterPro" id="IPR036397">
    <property type="entry name" value="RNaseH_sf"/>
</dbReference>
<dbReference type="PANTHER" id="PTHR30231">
    <property type="entry name" value="DNA POLYMERASE III SUBUNIT EPSILON"/>
    <property type="match status" value="1"/>
</dbReference>
<dbReference type="HOGENOM" id="CLU_082684_0_0_6"/>
<keyword evidence="2" id="KW-0378">Hydrolase</keyword>
<evidence type="ECO:0000256" key="3">
    <source>
        <dbReference type="ARBA" id="ARBA00022839"/>
    </source>
</evidence>
<evidence type="ECO:0000259" key="4">
    <source>
        <dbReference type="SMART" id="SM00479"/>
    </source>
</evidence>
<gene>
    <name evidence="5" type="primary">ycg4D</name>
    <name evidence="5" type="ordered locus">MEALZ_p0082</name>
</gene>
<dbReference type="GO" id="GO:0003676">
    <property type="term" value="F:nucleic acid binding"/>
    <property type="evidence" value="ECO:0007669"/>
    <property type="project" value="InterPro"/>
</dbReference>
<dbReference type="Gene3D" id="3.30.420.10">
    <property type="entry name" value="Ribonuclease H-like superfamily/Ribonuclease H"/>
    <property type="match status" value="1"/>
</dbReference>
<dbReference type="GO" id="GO:0008408">
    <property type="term" value="F:3'-5' exonuclease activity"/>
    <property type="evidence" value="ECO:0007669"/>
    <property type="project" value="TreeGrafter"/>
</dbReference>
<keyword evidence="5" id="KW-0614">Plasmid</keyword>
<evidence type="ECO:0000256" key="1">
    <source>
        <dbReference type="ARBA" id="ARBA00022722"/>
    </source>
</evidence>
<keyword evidence="3" id="KW-0269">Exonuclease</keyword>
<dbReference type="EMBL" id="FO082061">
    <property type="protein sequence ID" value="CCE25787.1"/>
    <property type="molecule type" value="Genomic_DNA"/>
</dbReference>
<evidence type="ECO:0000313" key="5">
    <source>
        <dbReference type="EMBL" id="CCE25787.1"/>
    </source>
</evidence>
<keyword evidence="6" id="KW-1185">Reference proteome</keyword>
<evidence type="ECO:0000256" key="2">
    <source>
        <dbReference type="ARBA" id="ARBA00022801"/>
    </source>
</evidence>
<name>G4T4N1_META2</name>
<dbReference type="KEGG" id="mah:MEALZ_p0082"/>
<protein>
    <submittedName>
        <fullName evidence="5">Ycg4D</fullName>
    </submittedName>
</protein>
<dbReference type="SUPFAM" id="SSF53098">
    <property type="entry name" value="Ribonuclease H-like"/>
    <property type="match status" value="1"/>
</dbReference>
<dbReference type="AlphaFoldDB" id="G4T4N1"/>
<sequence>MENRLSINIIGIDQFTAAMDDNALQKARDEAIAADRCFSKGRLRDEFRMKPKPDAIPIKHYKNGYGREFGVYRIADCVPIRTIQQREPTEKQKRARAIMALKAKLRSNEALAGEIACAWLAEAPLFLDTETTGLDYNAQIIELALADAAGHVHFETKMKPTIPIEPDASAIHGIDEAALTSAPAWPEVVHRVKELVAGRTVVIFNAEFDSRMVYQTCSAFGESTDWWKTVETRCAMYLAAKAFGPTNRYGSISLETATSIAGISWTGSAHSATTDTLATVDLVNSIASYRRDIERQLSELEAT</sequence>
<dbReference type="PANTHER" id="PTHR30231:SF4">
    <property type="entry name" value="PROTEIN NEN2"/>
    <property type="match status" value="1"/>
</dbReference>
<feature type="domain" description="Exonuclease" evidence="4">
    <location>
        <begin position="123"/>
        <end position="292"/>
    </location>
</feature>
<dbReference type="SMART" id="SM00479">
    <property type="entry name" value="EXOIII"/>
    <property type="match status" value="1"/>
</dbReference>
<accession>G4T4N1</accession>
<dbReference type="Pfam" id="PF00929">
    <property type="entry name" value="RNase_T"/>
    <property type="match status" value="1"/>
</dbReference>
<evidence type="ECO:0000313" key="6">
    <source>
        <dbReference type="Proteomes" id="UP000008315"/>
    </source>
</evidence>
<dbReference type="InterPro" id="IPR013520">
    <property type="entry name" value="Ribonucl_H"/>
</dbReference>
<proteinExistence type="predicted"/>
<keyword evidence="1" id="KW-0540">Nuclease</keyword>